<reference evidence="3" key="1">
    <citation type="submission" date="2016-10" db="EMBL/GenBank/DDBJ databases">
        <authorList>
            <person name="Varghese N."/>
            <person name="Submissions S."/>
        </authorList>
    </citation>
    <scope>NUCLEOTIDE SEQUENCE [LARGE SCALE GENOMIC DNA]</scope>
    <source>
        <strain evidence="3">DUS833</strain>
    </source>
</reference>
<dbReference type="AlphaFoldDB" id="A0A1H1J2Y7"/>
<evidence type="ECO:0000313" key="3">
    <source>
        <dbReference type="Proteomes" id="UP000199365"/>
    </source>
</evidence>
<proteinExistence type="predicted"/>
<accession>A0A1H1J2Y7</accession>
<gene>
    <name evidence="2" type="ORF">SAMN05445850_4082</name>
</gene>
<dbReference type="RefSeq" id="WP_090806367.1">
    <property type="nucleotide sequence ID" value="NZ_FNKX01000002.1"/>
</dbReference>
<sequence length="108" mass="12062">MLDLPLSDDAWARISHLFKQDPKKRLGRPARPPREILDAILWVVTRNEKWHRLPGTFPPSQTCYIRWLQWRRTGLMSAILDELGLSGCALASASRADSAPPAGSTADA</sequence>
<protein>
    <submittedName>
        <fullName evidence="2">Putative transposase of IS4/5 family</fullName>
    </submittedName>
</protein>
<evidence type="ECO:0000259" key="1">
    <source>
        <dbReference type="Pfam" id="PF13340"/>
    </source>
</evidence>
<dbReference type="PANTHER" id="PTHR46637:SF1">
    <property type="entry name" value="BLL5188 PROTEIN"/>
    <property type="match status" value="1"/>
</dbReference>
<dbReference type="EMBL" id="FNKX01000002">
    <property type="protein sequence ID" value="SDR44367.1"/>
    <property type="molecule type" value="Genomic_DNA"/>
</dbReference>
<feature type="domain" description="Insertion element IS402-like" evidence="1">
    <location>
        <begin position="6"/>
        <end position="79"/>
    </location>
</feature>
<dbReference type="Pfam" id="PF13340">
    <property type="entry name" value="DUF4096"/>
    <property type="match status" value="1"/>
</dbReference>
<dbReference type="InterPro" id="IPR052909">
    <property type="entry name" value="Transposase_6_like"/>
</dbReference>
<dbReference type="PANTHER" id="PTHR46637">
    <property type="entry name" value="TIS1421-TRANSPOSASE PROTEIN A"/>
    <property type="match status" value="1"/>
</dbReference>
<keyword evidence="3" id="KW-1185">Reference proteome</keyword>
<organism evidence="2 3">
    <name type="scientific">Paraburkholderia tuberum</name>
    <dbReference type="NCBI Taxonomy" id="157910"/>
    <lineage>
        <taxon>Bacteria</taxon>
        <taxon>Pseudomonadati</taxon>
        <taxon>Pseudomonadota</taxon>
        <taxon>Betaproteobacteria</taxon>
        <taxon>Burkholderiales</taxon>
        <taxon>Burkholderiaceae</taxon>
        <taxon>Paraburkholderia</taxon>
    </lineage>
</organism>
<evidence type="ECO:0000313" key="2">
    <source>
        <dbReference type="EMBL" id="SDR44367.1"/>
    </source>
</evidence>
<dbReference type="Proteomes" id="UP000199365">
    <property type="component" value="Unassembled WGS sequence"/>
</dbReference>
<dbReference type="STRING" id="157910.SAMN05445850_4082"/>
<dbReference type="InterPro" id="IPR025161">
    <property type="entry name" value="IS402-like_dom"/>
</dbReference>
<name>A0A1H1J2Y7_9BURK</name>